<keyword evidence="6" id="KW-0862">Zinc</keyword>
<dbReference type="GO" id="GO:0008270">
    <property type="term" value="F:zinc ion binding"/>
    <property type="evidence" value="ECO:0007669"/>
    <property type="project" value="InterPro"/>
</dbReference>
<dbReference type="EMBL" id="MN740543">
    <property type="protein sequence ID" value="QHS77192.1"/>
    <property type="molecule type" value="Genomic_DNA"/>
</dbReference>
<dbReference type="GO" id="GO:0003906">
    <property type="term" value="F:DNA-(apurinic or apyrimidinic site) endonuclease activity"/>
    <property type="evidence" value="ECO:0007669"/>
    <property type="project" value="TreeGrafter"/>
</dbReference>
<dbReference type="InterPro" id="IPR036237">
    <property type="entry name" value="Xyl_isomerase-like_sf"/>
</dbReference>
<evidence type="ECO:0000256" key="2">
    <source>
        <dbReference type="ARBA" id="ARBA00005340"/>
    </source>
</evidence>
<dbReference type="GO" id="GO:0006284">
    <property type="term" value="P:base-excision repair"/>
    <property type="evidence" value="ECO:0007669"/>
    <property type="project" value="TreeGrafter"/>
</dbReference>
<dbReference type="InterPro" id="IPR013022">
    <property type="entry name" value="Xyl_isomerase-like_TIM-brl"/>
</dbReference>
<dbReference type="Gene3D" id="3.20.20.150">
    <property type="entry name" value="Divalent-metal-dependent TIM barrel enzymes"/>
    <property type="match status" value="1"/>
</dbReference>
<dbReference type="AlphaFoldDB" id="A0A6C0ABZ5"/>
<feature type="domain" description="Xylose isomerase-like TIM barrel" evidence="8">
    <location>
        <begin position="20"/>
        <end position="275"/>
    </location>
</feature>
<dbReference type="InterPro" id="IPR001719">
    <property type="entry name" value="AP_endonuc_2"/>
</dbReference>
<sequence length="278" mass="32296">MRIGYHVSLSEYNSFKEVVQEVKNYKANVIQIFLTNPRTGKIKEREDEYYKKIKSLLKKNNIECFVHSSYTINLAKDWDKYSWWITTLIKEFHYANLIGAKGIVIHFGKKLELSEGQAFNNMFSSIAYILNQTKDTKVDFLLETSAGQGTELCSTLEQFSRFFRKIKLLNNKRVGICIDTCHIYAAGYNIKLDSGFELYLDSFEELIGLKYVKLLHLNDSKKGCGSKLDRHENIGKGYIGFTPLKRVYKYFNKLKIPVILETPSGKYKEEIKRLTKSI</sequence>
<dbReference type="GO" id="GO:0008081">
    <property type="term" value="F:phosphoric diester hydrolase activity"/>
    <property type="evidence" value="ECO:0007669"/>
    <property type="project" value="TreeGrafter"/>
</dbReference>
<dbReference type="FunFam" id="3.20.20.150:FF:000001">
    <property type="entry name" value="Probable endonuclease 4"/>
    <property type="match status" value="1"/>
</dbReference>
<accession>A0A6C0ABZ5</accession>
<protein>
    <recommendedName>
        <fullName evidence="8">Xylose isomerase-like TIM barrel domain-containing protein</fullName>
    </recommendedName>
</protein>
<dbReference type="SMART" id="SM00518">
    <property type="entry name" value="AP2Ec"/>
    <property type="match status" value="1"/>
</dbReference>
<evidence type="ECO:0000256" key="5">
    <source>
        <dbReference type="ARBA" id="ARBA00022801"/>
    </source>
</evidence>
<dbReference type="HAMAP" id="MF_00152">
    <property type="entry name" value="Nfo"/>
    <property type="match status" value="1"/>
</dbReference>
<evidence type="ECO:0000259" key="8">
    <source>
        <dbReference type="Pfam" id="PF01261"/>
    </source>
</evidence>
<dbReference type="SUPFAM" id="SSF51658">
    <property type="entry name" value="Xylose isomerase-like"/>
    <property type="match status" value="1"/>
</dbReference>
<dbReference type="PANTHER" id="PTHR21445">
    <property type="entry name" value="ENDONUCLEASE IV ENDODEOXYRIBONUCLEASE IV"/>
    <property type="match status" value="1"/>
</dbReference>
<name>A0A6C0ABZ5_9ZZZZ</name>
<dbReference type="NCBIfam" id="TIGR00587">
    <property type="entry name" value="nfo"/>
    <property type="match status" value="1"/>
</dbReference>
<comment type="similarity">
    <text evidence="2">Belongs to the AP endonuclease 2 family.</text>
</comment>
<evidence type="ECO:0000256" key="6">
    <source>
        <dbReference type="ARBA" id="ARBA00022833"/>
    </source>
</evidence>
<reference evidence="9" key="1">
    <citation type="journal article" date="2020" name="Nature">
        <title>Giant virus diversity and host interactions through global metagenomics.</title>
        <authorList>
            <person name="Schulz F."/>
            <person name="Roux S."/>
            <person name="Paez-Espino D."/>
            <person name="Jungbluth S."/>
            <person name="Walsh D.A."/>
            <person name="Denef V.J."/>
            <person name="McMahon K.D."/>
            <person name="Konstantinidis K.T."/>
            <person name="Eloe-Fadrosh E.A."/>
            <person name="Kyrpides N.C."/>
            <person name="Woyke T."/>
        </authorList>
    </citation>
    <scope>NUCLEOTIDE SEQUENCE</scope>
    <source>
        <strain evidence="9">GVMAG-S-1004661-13</strain>
    </source>
</reference>
<comment type="cofactor">
    <cofactor evidence="1">
        <name>Zn(2+)</name>
        <dbReference type="ChEBI" id="CHEBI:29105"/>
    </cofactor>
</comment>
<keyword evidence="4" id="KW-0227">DNA damage</keyword>
<keyword evidence="5" id="KW-0378">Hydrolase</keyword>
<keyword evidence="7" id="KW-0234">DNA repair</keyword>
<dbReference type="CDD" id="cd00019">
    <property type="entry name" value="AP2Ec"/>
    <property type="match status" value="1"/>
</dbReference>
<dbReference type="Pfam" id="PF01261">
    <property type="entry name" value="AP_endonuc_2"/>
    <property type="match status" value="1"/>
</dbReference>
<evidence type="ECO:0000256" key="1">
    <source>
        <dbReference type="ARBA" id="ARBA00001947"/>
    </source>
</evidence>
<evidence type="ECO:0000313" key="9">
    <source>
        <dbReference type="EMBL" id="QHS77192.1"/>
    </source>
</evidence>
<evidence type="ECO:0000256" key="7">
    <source>
        <dbReference type="ARBA" id="ARBA00023204"/>
    </source>
</evidence>
<dbReference type="PROSITE" id="PS51432">
    <property type="entry name" value="AP_NUCLEASE_F2_4"/>
    <property type="match status" value="1"/>
</dbReference>
<evidence type="ECO:0000256" key="4">
    <source>
        <dbReference type="ARBA" id="ARBA00022763"/>
    </source>
</evidence>
<dbReference type="PANTHER" id="PTHR21445:SF0">
    <property type="entry name" value="APURINIC-APYRIMIDINIC ENDONUCLEASE"/>
    <property type="match status" value="1"/>
</dbReference>
<evidence type="ECO:0000256" key="3">
    <source>
        <dbReference type="ARBA" id="ARBA00022723"/>
    </source>
</evidence>
<dbReference type="PROSITE" id="PS00731">
    <property type="entry name" value="AP_NUCLEASE_F2_3"/>
    <property type="match status" value="1"/>
</dbReference>
<organism evidence="9">
    <name type="scientific">viral metagenome</name>
    <dbReference type="NCBI Taxonomy" id="1070528"/>
    <lineage>
        <taxon>unclassified sequences</taxon>
        <taxon>metagenomes</taxon>
        <taxon>organismal metagenomes</taxon>
    </lineage>
</organism>
<dbReference type="GO" id="GO:0003677">
    <property type="term" value="F:DNA binding"/>
    <property type="evidence" value="ECO:0007669"/>
    <property type="project" value="InterPro"/>
</dbReference>
<keyword evidence="3" id="KW-0479">Metal-binding</keyword>
<dbReference type="InterPro" id="IPR018246">
    <property type="entry name" value="AP_endonuc_F2_Zn_BS"/>
</dbReference>
<dbReference type="PROSITE" id="PS00730">
    <property type="entry name" value="AP_NUCLEASE_F2_2"/>
    <property type="match status" value="1"/>
</dbReference>
<proteinExistence type="inferred from homology"/>